<dbReference type="EMBL" id="BA000040">
    <property type="protein sequence ID" value="BAC49889.1"/>
    <property type="molecule type" value="Genomic_DNA"/>
</dbReference>
<accession>Q89LC1</accession>
<keyword evidence="1" id="KW-0732">Signal</keyword>
<gene>
    <name evidence="2" type="ordered locus">blr4624</name>
</gene>
<dbReference type="PATRIC" id="fig|224911.44.peg.4432"/>
<evidence type="ECO:0000256" key="1">
    <source>
        <dbReference type="SAM" id="SignalP"/>
    </source>
</evidence>
<dbReference type="KEGG" id="bja:blr4624"/>
<dbReference type="Proteomes" id="UP000002526">
    <property type="component" value="Chromosome"/>
</dbReference>
<evidence type="ECO:0000313" key="3">
    <source>
        <dbReference type="Proteomes" id="UP000002526"/>
    </source>
</evidence>
<keyword evidence="3" id="KW-1185">Reference proteome</keyword>
<feature type="signal peptide" evidence="1">
    <location>
        <begin position="1"/>
        <end position="23"/>
    </location>
</feature>
<dbReference type="OrthoDB" id="8227073at2"/>
<dbReference type="PhylomeDB" id="Q89LC1"/>
<dbReference type="eggNOG" id="ENOG5033B2H">
    <property type="taxonomic scope" value="Bacteria"/>
</dbReference>
<sequence>MDMRACLIAVVVSTALSVTSASATVIISADIGGKMRDYTTRFQQVRDSGESVVIAGTCVSACTMVLGLVPSDRICVTPDAVLGFHAAWMFDSSGKRVVSASGTQDLMQTYPAAVRAWIARHGGLTPKMMYLRGRDLAAIVAPCNSSRMASVSRAKRFGELHQLDDTNTPRASFDGH</sequence>
<feature type="chain" id="PRO_5004305894" evidence="1">
    <location>
        <begin position="24"/>
        <end position="176"/>
    </location>
</feature>
<dbReference type="HOGENOM" id="CLU_109713_0_0_5"/>
<evidence type="ECO:0000313" key="2">
    <source>
        <dbReference type="EMBL" id="BAC49889.1"/>
    </source>
</evidence>
<name>Q89LC1_BRADU</name>
<reference evidence="3" key="1">
    <citation type="journal article" date="2002" name="DNA Res.">
        <title>Complete genomic sequence of nitrogen-fixing symbiotic bacterium Bradyrhizobium japonicum USDA110.</title>
        <authorList>
            <person name="Kaneko T."/>
            <person name="Nakamura Y."/>
            <person name="Sato S."/>
            <person name="Minamisawa K."/>
            <person name="Uchiumi T."/>
            <person name="Sasamoto S."/>
            <person name="Watanabe A."/>
            <person name="Idesawa K."/>
            <person name="Iriguchi M."/>
            <person name="Kawashima K."/>
            <person name="Kohara M."/>
            <person name="Matsumoto M."/>
            <person name="Shimpo S."/>
            <person name="Tsuruoka H."/>
            <person name="Wada T."/>
            <person name="Yamada M."/>
            <person name="Tabata S."/>
        </authorList>
    </citation>
    <scope>NUCLEOTIDE SEQUENCE [LARGE SCALE GENOMIC DNA]</scope>
    <source>
        <strain evidence="3">JCM 10833 / BCRC 13528 / IAM 13628 / NBRC 14792 / USDA 110</strain>
    </source>
</reference>
<dbReference type="AlphaFoldDB" id="Q89LC1"/>
<dbReference type="STRING" id="224911.AAV28_20365"/>
<dbReference type="InParanoid" id="Q89LC1"/>
<protein>
    <submittedName>
        <fullName evidence="2">Blr4624 protein</fullName>
    </submittedName>
</protein>
<proteinExistence type="predicted"/>
<organism evidence="2 3">
    <name type="scientific">Bradyrhizobium diazoefficiens (strain JCM 10833 / BCRC 13528 / IAM 13628 / NBRC 14792 / USDA 110)</name>
    <dbReference type="NCBI Taxonomy" id="224911"/>
    <lineage>
        <taxon>Bacteria</taxon>
        <taxon>Pseudomonadati</taxon>
        <taxon>Pseudomonadota</taxon>
        <taxon>Alphaproteobacteria</taxon>
        <taxon>Hyphomicrobiales</taxon>
        <taxon>Nitrobacteraceae</taxon>
        <taxon>Bradyrhizobium</taxon>
    </lineage>
</organism>
<dbReference type="EnsemblBacteria" id="BAC49889">
    <property type="protein sequence ID" value="BAC49889"/>
    <property type="gene ID" value="BAC49889"/>
</dbReference>